<organism evidence="3 4">
    <name type="scientific">Mytilus galloprovincialis</name>
    <name type="common">Mediterranean mussel</name>
    <dbReference type="NCBI Taxonomy" id="29158"/>
    <lineage>
        <taxon>Eukaryota</taxon>
        <taxon>Metazoa</taxon>
        <taxon>Spiralia</taxon>
        <taxon>Lophotrochozoa</taxon>
        <taxon>Mollusca</taxon>
        <taxon>Bivalvia</taxon>
        <taxon>Autobranchia</taxon>
        <taxon>Pteriomorphia</taxon>
        <taxon>Mytilida</taxon>
        <taxon>Mytiloidea</taxon>
        <taxon>Mytilidae</taxon>
        <taxon>Mytilinae</taxon>
        <taxon>Mytilus</taxon>
    </lineage>
</organism>
<feature type="compositionally biased region" description="Polar residues" evidence="1">
    <location>
        <begin position="73"/>
        <end position="86"/>
    </location>
</feature>
<keyword evidence="2" id="KW-0812">Transmembrane</keyword>
<keyword evidence="2" id="KW-1133">Transmembrane helix</keyword>
<dbReference type="EMBL" id="KV609186">
    <property type="protein sequence ID" value="OPL20412.1"/>
    <property type="molecule type" value="Genomic_DNA"/>
</dbReference>
<name>A0A3R5TQI8_MYTGA</name>
<protein>
    <submittedName>
        <fullName evidence="3">Uncharacterized protein</fullName>
    </submittedName>
</protein>
<evidence type="ECO:0000256" key="1">
    <source>
        <dbReference type="SAM" id="MobiDB-lite"/>
    </source>
</evidence>
<proteinExistence type="predicted"/>
<feature type="compositionally biased region" description="Basic and acidic residues" evidence="1">
    <location>
        <begin position="87"/>
        <end position="107"/>
    </location>
</feature>
<feature type="region of interest" description="Disordered" evidence="1">
    <location>
        <begin position="73"/>
        <end position="130"/>
    </location>
</feature>
<evidence type="ECO:0000313" key="4">
    <source>
        <dbReference type="Proteomes" id="UP000266721"/>
    </source>
</evidence>
<gene>
    <name evidence="3" type="ORF">AM593_01707</name>
</gene>
<keyword evidence="2" id="KW-0472">Membrane</keyword>
<feature type="compositionally biased region" description="Low complexity" evidence="1">
    <location>
        <begin position="108"/>
        <end position="117"/>
    </location>
</feature>
<reference evidence="3 4" key="1">
    <citation type="journal article" date="2016" name="PLoS ONE">
        <title>A First Insight into the Genome of the Filter-Feeder Mussel Mytilus galloprovincialis.</title>
        <authorList>
            <person name="Murgarella M."/>
            <person name="Puiu D."/>
            <person name="Novoa B."/>
            <person name="Figueras A."/>
            <person name="Posada D."/>
            <person name="Canchaya C."/>
        </authorList>
    </citation>
    <scope>NUCLEOTIDE SEQUENCE [LARGE SCALE GENOMIC DNA]</scope>
    <source>
        <tissue evidence="3">Muscle</tissue>
    </source>
</reference>
<feature type="non-terminal residue" evidence="3">
    <location>
        <position position="1"/>
    </location>
</feature>
<dbReference type="SMR" id="A0A3R5TQI8"/>
<evidence type="ECO:0000256" key="2">
    <source>
        <dbReference type="SAM" id="Phobius"/>
    </source>
</evidence>
<dbReference type="AlphaFoldDB" id="A0A3R5TQI8"/>
<keyword evidence="4" id="KW-1185">Reference proteome</keyword>
<accession>A0A3R5TQI8</accession>
<dbReference type="Proteomes" id="UP000266721">
    <property type="component" value="Unassembled WGS sequence"/>
</dbReference>
<feature type="transmembrane region" description="Helical" evidence="2">
    <location>
        <begin position="153"/>
        <end position="176"/>
    </location>
</feature>
<evidence type="ECO:0000313" key="3">
    <source>
        <dbReference type="EMBL" id="OPL20412.1"/>
    </source>
</evidence>
<sequence>LSTSASDGLNFWDAMKQLDEMNREILQQRSHNQNDTVAEVPSTTVPQESTLSYSTSLDFDNKVTTETATVHDNSQAEYFSAQPTTEHGTKVTRQSEEIKTSSRKESDSLSPLLLSTDSKMKPDISSTQANSVRNTNAKKLTVTIMDEKVARDILLYAGVACGSVLACICILILVIVRRKRMESHKEKHLEKRFSATDQRTYKDTKIFVMSKTGKGDDIINAFDAIPTNTYLWKELQSSTPNEPSIKQRKPKYDLQDEAFAHSEQQPQLVFT</sequence>